<keyword evidence="2" id="KW-1185">Reference proteome</keyword>
<proteinExistence type="predicted"/>
<sequence>MSLRDQIAAFSNFLFSKRDSPEFPLPLVLFLFYPRAVAINLLAPQMKLLSDISTTKLKDTFAEDGSAMLEDSHY</sequence>
<dbReference type="EMBL" id="KE344550">
    <property type="protein sequence ID" value="EXB66612.1"/>
    <property type="molecule type" value="Genomic_DNA"/>
</dbReference>
<accession>W9R3H1</accession>
<evidence type="ECO:0000313" key="2">
    <source>
        <dbReference type="Proteomes" id="UP000030645"/>
    </source>
</evidence>
<gene>
    <name evidence="1" type="ORF">L484_024908</name>
</gene>
<evidence type="ECO:0000313" key="1">
    <source>
        <dbReference type="EMBL" id="EXB66612.1"/>
    </source>
</evidence>
<dbReference type="AlphaFoldDB" id="W9R3H1"/>
<protein>
    <submittedName>
        <fullName evidence="1">Uncharacterized protein</fullName>
    </submittedName>
</protein>
<dbReference type="Proteomes" id="UP000030645">
    <property type="component" value="Unassembled WGS sequence"/>
</dbReference>
<name>W9R3H1_9ROSA</name>
<reference evidence="2" key="1">
    <citation type="submission" date="2013-01" db="EMBL/GenBank/DDBJ databases">
        <title>Draft Genome Sequence of a Mulberry Tree, Morus notabilis C.K. Schneid.</title>
        <authorList>
            <person name="He N."/>
            <person name="Zhao S."/>
        </authorList>
    </citation>
    <scope>NUCLEOTIDE SEQUENCE</scope>
</reference>
<organism evidence="1 2">
    <name type="scientific">Morus notabilis</name>
    <dbReference type="NCBI Taxonomy" id="981085"/>
    <lineage>
        <taxon>Eukaryota</taxon>
        <taxon>Viridiplantae</taxon>
        <taxon>Streptophyta</taxon>
        <taxon>Embryophyta</taxon>
        <taxon>Tracheophyta</taxon>
        <taxon>Spermatophyta</taxon>
        <taxon>Magnoliopsida</taxon>
        <taxon>eudicotyledons</taxon>
        <taxon>Gunneridae</taxon>
        <taxon>Pentapetalae</taxon>
        <taxon>rosids</taxon>
        <taxon>fabids</taxon>
        <taxon>Rosales</taxon>
        <taxon>Moraceae</taxon>
        <taxon>Moreae</taxon>
        <taxon>Morus</taxon>
    </lineage>
</organism>